<comment type="caution">
    <text evidence="3">The sequence shown here is derived from an EMBL/GenBank/DDBJ whole genome shotgun (WGS) entry which is preliminary data.</text>
</comment>
<dbReference type="SMART" id="SM00867">
    <property type="entry name" value="YceI"/>
    <property type="match status" value="1"/>
</dbReference>
<dbReference type="Gene3D" id="2.40.128.110">
    <property type="entry name" value="Lipid/polyisoprenoid-binding, YceI-like"/>
    <property type="match status" value="1"/>
</dbReference>
<evidence type="ECO:0000313" key="4">
    <source>
        <dbReference type="Proteomes" id="UP000248330"/>
    </source>
</evidence>
<feature type="signal peptide" evidence="1">
    <location>
        <begin position="1"/>
        <end position="22"/>
    </location>
</feature>
<dbReference type="AlphaFoldDB" id="A0A318E4W0"/>
<dbReference type="Proteomes" id="UP000248330">
    <property type="component" value="Unassembled WGS sequence"/>
</dbReference>
<dbReference type="InterPro" id="IPR007372">
    <property type="entry name" value="Lipid/polyisoprenoid-bd_YceI"/>
</dbReference>
<dbReference type="InterPro" id="IPR036761">
    <property type="entry name" value="TTHA0802/YceI-like_sf"/>
</dbReference>
<name>A0A318E4W0_9GAMM</name>
<dbReference type="PANTHER" id="PTHR34406">
    <property type="entry name" value="PROTEIN YCEI"/>
    <property type="match status" value="1"/>
</dbReference>
<protein>
    <submittedName>
        <fullName evidence="3">Polyisoprenoid-binding protein YceI</fullName>
    </submittedName>
</protein>
<dbReference type="SUPFAM" id="SSF101874">
    <property type="entry name" value="YceI-like"/>
    <property type="match status" value="1"/>
</dbReference>
<dbReference type="OrthoDB" id="1247465at2"/>
<feature type="domain" description="Lipid/polyisoprenoid-binding YceI-like" evidence="2">
    <location>
        <begin position="24"/>
        <end position="185"/>
    </location>
</feature>
<evidence type="ECO:0000259" key="2">
    <source>
        <dbReference type="SMART" id="SM00867"/>
    </source>
</evidence>
<accession>A0A318E4W0</accession>
<keyword evidence="4" id="KW-1185">Reference proteome</keyword>
<keyword evidence="1" id="KW-0732">Signal</keyword>
<evidence type="ECO:0000256" key="1">
    <source>
        <dbReference type="SAM" id="SignalP"/>
    </source>
</evidence>
<sequence>MSPTIRWSAAMLLATTSLAAWSAPRALVAADSRIAFAVKQMGVEVTGQFERFDAQIDLDTDDPTASTASVTVDIGSLTTGDADADAVALDTPWLNRSAFPQATFTSHAVRRVAQDRFEATGTLAIRGEPREITVPFETAAQADGSTVVRGSFSVRRADFGIGGGEWNEGDLVDNEVPVRFSLRLAAP</sequence>
<dbReference type="RefSeq" id="WP_110266506.1">
    <property type="nucleotide sequence ID" value="NZ_CAWNXA010000011.1"/>
</dbReference>
<proteinExistence type="predicted"/>
<evidence type="ECO:0000313" key="3">
    <source>
        <dbReference type="EMBL" id="PXV64963.1"/>
    </source>
</evidence>
<organism evidence="3 4">
    <name type="scientific">Sinimarinibacterium flocculans</name>
    <dbReference type="NCBI Taxonomy" id="985250"/>
    <lineage>
        <taxon>Bacteria</taxon>
        <taxon>Pseudomonadati</taxon>
        <taxon>Pseudomonadota</taxon>
        <taxon>Gammaproteobacteria</taxon>
        <taxon>Nevskiales</taxon>
        <taxon>Nevskiaceae</taxon>
        <taxon>Sinimarinibacterium</taxon>
    </lineage>
</organism>
<dbReference type="Pfam" id="PF04264">
    <property type="entry name" value="YceI"/>
    <property type="match status" value="1"/>
</dbReference>
<dbReference type="EMBL" id="QICN01000011">
    <property type="protein sequence ID" value="PXV64963.1"/>
    <property type="molecule type" value="Genomic_DNA"/>
</dbReference>
<reference evidence="3 4" key="1">
    <citation type="submission" date="2018-04" db="EMBL/GenBank/DDBJ databases">
        <title>Genomic Encyclopedia of Type Strains, Phase IV (KMG-IV): sequencing the most valuable type-strain genomes for metagenomic binning, comparative biology and taxonomic classification.</title>
        <authorList>
            <person name="Goeker M."/>
        </authorList>
    </citation>
    <scope>NUCLEOTIDE SEQUENCE [LARGE SCALE GENOMIC DNA]</scope>
    <source>
        <strain evidence="3 4">DSM 104150</strain>
    </source>
</reference>
<dbReference type="PANTHER" id="PTHR34406:SF1">
    <property type="entry name" value="PROTEIN YCEI"/>
    <property type="match status" value="1"/>
</dbReference>
<gene>
    <name evidence="3" type="ORF">C8D93_111135</name>
</gene>
<feature type="chain" id="PRO_5016388610" evidence="1">
    <location>
        <begin position="23"/>
        <end position="187"/>
    </location>
</feature>